<dbReference type="EMBL" id="KI394767">
    <property type="protein sequence ID" value="ERN01451.1"/>
    <property type="molecule type" value="Genomic_DNA"/>
</dbReference>
<gene>
    <name evidence="1" type="ORF">AMTR_s00002p00267700</name>
</gene>
<dbReference type="Proteomes" id="UP000017836">
    <property type="component" value="Unassembled WGS sequence"/>
</dbReference>
<name>W1P1K0_AMBTC</name>
<dbReference type="HOGENOM" id="CLU_062723_0_0_1"/>
<sequence length="286" mass="31160">MGIGLLDKLGKTSNTWCSTKPKCGERPGFICKKVPPEVRFSFALTYREMLGLSYGEIFLILGATAALIGPKDLPIIARAAGRLAGRAVGHVQSARGHLQDVLQVSQASQVHKELQDTMAQLDAIRYEIRSLRIINPTPMTRSLDHTEVTLSSVQTEKSSIITEKTQEAHRSPEFSLQNNQESSARLHSQATAYAMLAESPALKKRALQVGNGDAKELTENMDGLLSVLPVSAENTGLLPKRADVPRGSDLMLEAIIEAEVARNARQFFGEQQHQLQGHTEGNPGSL</sequence>
<dbReference type="PANTHER" id="PTHR35512">
    <property type="entry name" value="OS11G0550900 PROTEIN"/>
    <property type="match status" value="1"/>
</dbReference>
<organism evidence="1 2">
    <name type="scientific">Amborella trichopoda</name>
    <dbReference type="NCBI Taxonomy" id="13333"/>
    <lineage>
        <taxon>Eukaryota</taxon>
        <taxon>Viridiplantae</taxon>
        <taxon>Streptophyta</taxon>
        <taxon>Embryophyta</taxon>
        <taxon>Tracheophyta</taxon>
        <taxon>Spermatophyta</taxon>
        <taxon>Magnoliopsida</taxon>
        <taxon>Amborellales</taxon>
        <taxon>Amborellaceae</taxon>
        <taxon>Amborella</taxon>
    </lineage>
</organism>
<dbReference type="OMA" id="IMNPGPM"/>
<protein>
    <recommendedName>
        <fullName evidence="3">Sec-independent protein translocase protein TatB</fullName>
    </recommendedName>
</protein>
<accession>W1P1K0</accession>
<evidence type="ECO:0008006" key="3">
    <source>
        <dbReference type="Google" id="ProtNLM"/>
    </source>
</evidence>
<dbReference type="eggNOG" id="ENOG502QPZJ">
    <property type="taxonomic scope" value="Eukaryota"/>
</dbReference>
<keyword evidence="2" id="KW-1185">Reference proteome</keyword>
<dbReference type="PANTHER" id="PTHR35512:SF1">
    <property type="entry name" value="OS11G0550900 PROTEIN"/>
    <property type="match status" value="1"/>
</dbReference>
<proteinExistence type="predicted"/>
<dbReference type="AlphaFoldDB" id="W1P1K0"/>
<evidence type="ECO:0000313" key="1">
    <source>
        <dbReference type="EMBL" id="ERN01451.1"/>
    </source>
</evidence>
<dbReference type="Gramene" id="ERN01451">
    <property type="protein sequence ID" value="ERN01451"/>
    <property type="gene ID" value="AMTR_s00002p00267700"/>
</dbReference>
<evidence type="ECO:0000313" key="2">
    <source>
        <dbReference type="Proteomes" id="UP000017836"/>
    </source>
</evidence>
<reference evidence="2" key="1">
    <citation type="journal article" date="2013" name="Science">
        <title>The Amborella genome and the evolution of flowering plants.</title>
        <authorList>
            <consortium name="Amborella Genome Project"/>
        </authorList>
    </citation>
    <scope>NUCLEOTIDE SEQUENCE [LARGE SCALE GENOMIC DNA]</scope>
</reference>